<dbReference type="Proteomes" id="UP001186974">
    <property type="component" value="Unassembled WGS sequence"/>
</dbReference>
<reference evidence="1" key="1">
    <citation type="submission" date="2024-09" db="EMBL/GenBank/DDBJ databases">
        <title>Black Yeasts Isolated from many extreme environments.</title>
        <authorList>
            <person name="Coleine C."/>
            <person name="Stajich J.E."/>
            <person name="Selbmann L."/>
        </authorList>
    </citation>
    <scope>NUCLEOTIDE SEQUENCE</scope>
    <source>
        <strain evidence="1">CCFEE 5737</strain>
    </source>
</reference>
<dbReference type="EMBL" id="JAWDJW010000036">
    <property type="protein sequence ID" value="KAK3081918.1"/>
    <property type="molecule type" value="Genomic_DNA"/>
</dbReference>
<gene>
    <name evidence="1" type="ORF">LTS18_012158</name>
</gene>
<comment type="caution">
    <text evidence="1">The sequence shown here is derived from an EMBL/GenBank/DDBJ whole genome shotgun (WGS) entry which is preliminary data.</text>
</comment>
<keyword evidence="2" id="KW-1185">Reference proteome</keyword>
<organism evidence="1 2">
    <name type="scientific">Coniosporium uncinatum</name>
    <dbReference type="NCBI Taxonomy" id="93489"/>
    <lineage>
        <taxon>Eukaryota</taxon>
        <taxon>Fungi</taxon>
        <taxon>Dikarya</taxon>
        <taxon>Ascomycota</taxon>
        <taxon>Pezizomycotina</taxon>
        <taxon>Dothideomycetes</taxon>
        <taxon>Dothideomycetes incertae sedis</taxon>
        <taxon>Coniosporium</taxon>
    </lineage>
</organism>
<proteinExistence type="predicted"/>
<sequence>MTGNGQDYDEILYVPTPGLGVGRVRCAACRPSKAATASKEEPLPLVLVLQGGGFVLGQPEDGQKHDRRISDELGVVVISVDYAKSPRYPYPHALLQIYGVLKWALSDQAKAHGLHVDPSRVAVMGNSAGGNLTAALSLLLSFKEGPNKRFREELPQTFEHRLQVLLYPSVDVGIPYGDRFRRSTPEVQAQSLPVAVAELMEDSYLPPYVDRHHILIRPLEAGSALLSSLKPPAALVLTAGMDCLKQEADTYSDLLREAGVKVDAHDYPLAKHGFSHYTKGQDFRPDDVEDCWKRIQGALESSLELSP</sequence>
<name>A0ACC3DYR1_9PEZI</name>
<evidence type="ECO:0000313" key="1">
    <source>
        <dbReference type="EMBL" id="KAK3081918.1"/>
    </source>
</evidence>
<protein>
    <submittedName>
        <fullName evidence="1">Uncharacterized protein</fullName>
    </submittedName>
</protein>
<accession>A0ACC3DYR1</accession>
<evidence type="ECO:0000313" key="2">
    <source>
        <dbReference type="Proteomes" id="UP001186974"/>
    </source>
</evidence>